<organism evidence="1 2">
    <name type="scientific">Rhizobium leguminosarum bv. trifolii (strain WSM1325)</name>
    <dbReference type="NCBI Taxonomy" id="395491"/>
    <lineage>
        <taxon>Bacteria</taxon>
        <taxon>Pseudomonadati</taxon>
        <taxon>Pseudomonadota</taxon>
        <taxon>Alphaproteobacteria</taxon>
        <taxon>Hyphomicrobiales</taxon>
        <taxon>Rhizobiaceae</taxon>
        <taxon>Rhizobium/Agrobacterium group</taxon>
        <taxon>Rhizobium</taxon>
    </lineage>
</organism>
<dbReference type="HOGENOM" id="CLU_3358081_0_0_5"/>
<name>C6B5B4_RHILS</name>
<gene>
    <name evidence="1" type="ordered locus">Rleg_5058</name>
</gene>
<accession>C6B5B4</accession>
<evidence type="ECO:0000313" key="1">
    <source>
        <dbReference type="EMBL" id="ACS59272.1"/>
    </source>
</evidence>
<dbReference type="AlphaFoldDB" id="C6B5B4"/>
<proteinExistence type="predicted"/>
<geneLocation type="plasmid" evidence="1 2">
    <name>pR132501</name>
</geneLocation>
<protein>
    <submittedName>
        <fullName evidence="1">Uncharacterized protein</fullName>
    </submittedName>
</protein>
<keyword evidence="1" id="KW-0614">Plasmid</keyword>
<dbReference type="EMBL" id="CP001623">
    <property type="protein sequence ID" value="ACS59272.1"/>
    <property type="molecule type" value="Genomic_DNA"/>
</dbReference>
<dbReference type="KEGG" id="rlg:Rleg_5058"/>
<reference evidence="1 2" key="1">
    <citation type="journal article" date="2010" name="Stand. Genomic Sci.">
        <title>Complete genome sequence of Rhizobium leguminosarum bv. trifolii strain WSM1325, an effective microsymbiont of annual Mediterranean clovers.</title>
        <authorList>
            <person name="Reeve W."/>
            <person name="O'Hara G."/>
            <person name="Chain P."/>
            <person name="Ardley J."/>
            <person name="Brau L."/>
            <person name="Nandesena K."/>
            <person name="Tiwari R."/>
            <person name="Copeland A."/>
            <person name="Nolan M."/>
            <person name="Han C."/>
            <person name="Brettin T."/>
            <person name="Land M."/>
            <person name="Ovchinikova G."/>
            <person name="Ivanova N."/>
            <person name="Mavromatis K."/>
            <person name="Markowitz V."/>
            <person name="Kyrpides N."/>
            <person name="Melino V."/>
            <person name="Denton M."/>
            <person name="Yates R."/>
            <person name="Howieson J."/>
        </authorList>
    </citation>
    <scope>NUCLEOTIDE SEQUENCE [LARGE SCALE GENOMIC DNA]</scope>
    <source>
        <strain evidence="1 2">WSM1325</strain>
        <plasmid evidence="2">Plasmid pR132501</plasmid>
    </source>
</reference>
<evidence type="ECO:0000313" key="2">
    <source>
        <dbReference type="Proteomes" id="UP000002256"/>
    </source>
</evidence>
<sequence>MARIVRYLSGARIFLCLQIAEYDFMINLDGAKNVRP</sequence>
<dbReference type="Proteomes" id="UP000002256">
    <property type="component" value="Plasmid pR132501"/>
</dbReference>